<keyword evidence="1" id="KW-0472">Membrane</keyword>
<feature type="transmembrane region" description="Helical" evidence="1">
    <location>
        <begin position="129"/>
        <end position="151"/>
    </location>
</feature>
<keyword evidence="1" id="KW-1133">Transmembrane helix</keyword>
<sequence length="221" mass="24296">MIKNNRQYEMFNSRFLIGGVCLLPVLAYPFLPSVGRSGVRCEVLLLWNAAVLVAFLTANRLTVLWSVDLWPIVVMQLYGLAGFRALRAPSSREPEAEDFVSAAEHVVVWPLWGSIGLVMDTINAREPGWVALALIQSLGGVFVGFLAQLAAARYLSQALHRFVTRQVSWWHWLPENGSSDEFGPPWSFFLAAAVAIAPLGLLKVGRNISKVVLPPLALADA</sequence>
<proteinExistence type="predicted"/>
<dbReference type="OrthoDB" id="4869963at2759"/>
<feature type="transmembrane region" description="Helical" evidence="1">
    <location>
        <begin position="186"/>
        <end position="204"/>
    </location>
</feature>
<keyword evidence="3" id="KW-1185">Reference proteome</keyword>
<feature type="transmembrane region" description="Helical" evidence="1">
    <location>
        <begin position="43"/>
        <end position="62"/>
    </location>
</feature>
<protein>
    <submittedName>
        <fullName evidence="2">Uncharacterized protein</fullName>
    </submittedName>
</protein>
<reference evidence="2 3" key="1">
    <citation type="journal article" date="2019" name="Appl. Microbiol. Biotechnol.">
        <title>Genome sequence of Isaria javanica and comparative genome analysis insights into family S53 peptidase evolution in fungal entomopathogens.</title>
        <authorList>
            <person name="Lin R."/>
            <person name="Zhang X."/>
            <person name="Xin B."/>
            <person name="Zou M."/>
            <person name="Gao Y."/>
            <person name="Qin F."/>
            <person name="Hu Q."/>
            <person name="Xie B."/>
            <person name="Cheng X."/>
        </authorList>
    </citation>
    <scope>NUCLEOTIDE SEQUENCE [LARGE SCALE GENOMIC DNA]</scope>
    <source>
        <strain evidence="2 3">IJ1G</strain>
    </source>
</reference>
<organism evidence="2 3">
    <name type="scientific">Cordyceps javanica</name>
    <dbReference type="NCBI Taxonomy" id="43265"/>
    <lineage>
        <taxon>Eukaryota</taxon>
        <taxon>Fungi</taxon>
        <taxon>Dikarya</taxon>
        <taxon>Ascomycota</taxon>
        <taxon>Pezizomycotina</taxon>
        <taxon>Sordariomycetes</taxon>
        <taxon>Hypocreomycetidae</taxon>
        <taxon>Hypocreales</taxon>
        <taxon>Cordycipitaceae</taxon>
        <taxon>Cordyceps</taxon>
    </lineage>
</organism>
<accession>A0A545VQB6</accession>
<evidence type="ECO:0000256" key="1">
    <source>
        <dbReference type="SAM" id="Phobius"/>
    </source>
</evidence>
<dbReference type="Proteomes" id="UP000315783">
    <property type="component" value="Unassembled WGS sequence"/>
</dbReference>
<name>A0A545VQB6_9HYPO</name>
<evidence type="ECO:0000313" key="2">
    <source>
        <dbReference type="EMBL" id="TQV91908.1"/>
    </source>
</evidence>
<keyword evidence="1" id="KW-0812">Transmembrane</keyword>
<dbReference type="AlphaFoldDB" id="A0A545VQB6"/>
<gene>
    <name evidence="2" type="ORF">IF1G_09493</name>
</gene>
<dbReference type="EMBL" id="SPUK01000017">
    <property type="protein sequence ID" value="TQV91908.1"/>
    <property type="molecule type" value="Genomic_DNA"/>
</dbReference>
<comment type="caution">
    <text evidence="2">The sequence shown here is derived from an EMBL/GenBank/DDBJ whole genome shotgun (WGS) entry which is preliminary data.</text>
</comment>
<evidence type="ECO:0000313" key="3">
    <source>
        <dbReference type="Proteomes" id="UP000315783"/>
    </source>
</evidence>